<dbReference type="Pfam" id="PF02678">
    <property type="entry name" value="Pirin"/>
    <property type="match status" value="1"/>
</dbReference>
<dbReference type="InterPro" id="IPR003829">
    <property type="entry name" value="Pirin_N_dom"/>
</dbReference>
<comment type="caution">
    <text evidence="5">The sequence shown here is derived from an EMBL/GenBank/DDBJ whole genome shotgun (WGS) entry which is preliminary data.</text>
</comment>
<feature type="domain" description="Pirin C-terminal" evidence="4">
    <location>
        <begin position="193"/>
        <end position="280"/>
    </location>
</feature>
<dbReference type="RefSeq" id="WP_158281376.1">
    <property type="nucleotide sequence ID" value="NZ_QGDO01000001.1"/>
</dbReference>
<evidence type="ECO:0000313" key="5">
    <source>
        <dbReference type="EMBL" id="PWJ44171.1"/>
    </source>
</evidence>
<protein>
    <recommendedName>
        <fullName evidence="7">Pirin family protein</fullName>
    </recommendedName>
</protein>
<organism evidence="5 6">
    <name type="scientific">Sediminitomix flava</name>
    <dbReference type="NCBI Taxonomy" id="379075"/>
    <lineage>
        <taxon>Bacteria</taxon>
        <taxon>Pseudomonadati</taxon>
        <taxon>Bacteroidota</taxon>
        <taxon>Cytophagia</taxon>
        <taxon>Cytophagales</taxon>
        <taxon>Flammeovirgaceae</taxon>
        <taxon>Sediminitomix</taxon>
    </lineage>
</organism>
<evidence type="ECO:0000256" key="1">
    <source>
        <dbReference type="ARBA" id="ARBA00008416"/>
    </source>
</evidence>
<reference evidence="5 6" key="1">
    <citation type="submission" date="2018-03" db="EMBL/GenBank/DDBJ databases">
        <title>Genomic Encyclopedia of Archaeal and Bacterial Type Strains, Phase II (KMG-II): from individual species to whole genera.</title>
        <authorList>
            <person name="Goeker M."/>
        </authorList>
    </citation>
    <scope>NUCLEOTIDE SEQUENCE [LARGE SCALE GENOMIC DNA]</scope>
    <source>
        <strain evidence="5 6">DSM 28229</strain>
    </source>
</reference>
<comment type="similarity">
    <text evidence="1 2">Belongs to the pirin family.</text>
</comment>
<evidence type="ECO:0008006" key="7">
    <source>
        <dbReference type="Google" id="ProtNLM"/>
    </source>
</evidence>
<dbReference type="SUPFAM" id="SSF51182">
    <property type="entry name" value="RmlC-like cupins"/>
    <property type="match status" value="1"/>
</dbReference>
<accession>A0A315ZF90</accession>
<keyword evidence="6" id="KW-1185">Reference proteome</keyword>
<dbReference type="Pfam" id="PF05726">
    <property type="entry name" value="Pirin_C"/>
    <property type="match status" value="1"/>
</dbReference>
<proteinExistence type="inferred from homology"/>
<dbReference type="OrthoDB" id="321327at2"/>
<dbReference type="CDD" id="cd02909">
    <property type="entry name" value="cupin_pirin_N"/>
    <property type="match status" value="1"/>
</dbReference>
<dbReference type="Gene3D" id="2.60.120.10">
    <property type="entry name" value="Jelly Rolls"/>
    <property type="match status" value="2"/>
</dbReference>
<dbReference type="PIRSF" id="PIRSF006232">
    <property type="entry name" value="Pirin"/>
    <property type="match status" value="1"/>
</dbReference>
<dbReference type="AlphaFoldDB" id="A0A315ZF90"/>
<dbReference type="CDD" id="cd02247">
    <property type="entry name" value="cupin_pirin_C"/>
    <property type="match status" value="1"/>
</dbReference>
<dbReference type="EMBL" id="QGDO01000001">
    <property type="protein sequence ID" value="PWJ44171.1"/>
    <property type="molecule type" value="Genomic_DNA"/>
</dbReference>
<evidence type="ECO:0000313" key="6">
    <source>
        <dbReference type="Proteomes" id="UP000245535"/>
    </source>
</evidence>
<evidence type="ECO:0000256" key="2">
    <source>
        <dbReference type="RuleBase" id="RU003457"/>
    </source>
</evidence>
<dbReference type="Proteomes" id="UP000245535">
    <property type="component" value="Unassembled WGS sequence"/>
</dbReference>
<evidence type="ECO:0000259" key="4">
    <source>
        <dbReference type="Pfam" id="PF05726"/>
    </source>
</evidence>
<evidence type="ECO:0000259" key="3">
    <source>
        <dbReference type="Pfam" id="PF02678"/>
    </source>
</evidence>
<dbReference type="InterPro" id="IPR012093">
    <property type="entry name" value="Pirin"/>
</dbReference>
<feature type="domain" description="Pirin N-terminal" evidence="3">
    <location>
        <begin position="24"/>
        <end position="125"/>
    </location>
</feature>
<dbReference type="PANTHER" id="PTHR13903:SF8">
    <property type="entry name" value="PIRIN"/>
    <property type="match status" value="1"/>
</dbReference>
<gene>
    <name evidence="5" type="ORF">BC781_101521</name>
</gene>
<name>A0A315ZF90_SEDFL</name>
<dbReference type="InterPro" id="IPR011051">
    <property type="entry name" value="RmlC_Cupin_sf"/>
</dbReference>
<sequence length="284" mass="31621">MKTLKTIKSITTHSKIDGVVPGVKGQRAFPTHSLRNTDPFIMLDHIGPQKLSKDYFMDGHAHPHRGFETITFMFEGVMEHIDSLGNSATLKSGSVQRMNAGKGIIHGGDMSVADSQIFHEIQLWVNLPSSQKLSEPNIHNVHDHQIPVIEKGKVKIRIVSGKQQNIIGPIKTVHPINAFHIISNEDRILSISDLPSTHNTYLYLMKGQISINDQILESYNTISFNKDGDQIEFEVKEGSELLILSGEPINEPVAMGGPFVMNTNEEIEQAYADYRDGKFGKVTV</sequence>
<dbReference type="PANTHER" id="PTHR13903">
    <property type="entry name" value="PIRIN-RELATED"/>
    <property type="match status" value="1"/>
</dbReference>
<dbReference type="InterPro" id="IPR008778">
    <property type="entry name" value="Pirin_C_dom"/>
</dbReference>
<dbReference type="InterPro" id="IPR014710">
    <property type="entry name" value="RmlC-like_jellyroll"/>
</dbReference>